<proteinExistence type="predicted"/>
<evidence type="ECO:0000256" key="1">
    <source>
        <dbReference type="SAM" id="SignalP"/>
    </source>
</evidence>
<dbReference type="EMBL" id="QSUL01000013">
    <property type="protein sequence ID" value="RGN32641.1"/>
    <property type="molecule type" value="Genomic_DNA"/>
</dbReference>
<dbReference type="AlphaFoldDB" id="A0A3E5B4W6"/>
<sequence>MKLNIKYRFYCLQLFVASFLLYSCSENETPISETTNDQARLSFLIKTASADKVLVTGDEGSFSSLALYIFNKESQQREYSELIPEFTPQKLQEYSRSVNVSPQTKIIYAIANYNDPDKVFSTPVTTDLTLQQLENLTATSNTLTDSNLLMIGKKEVQVNSANVVAEVPLERLVARVDIYMFKNQELASSNVVVTSIKLVNQVLNTNCVLEDVSMPAPVTLRNANHLILGGDGLQLMPSDLSGITPDKAHASFYTYRNMAPNGKEDASAPYLLITASLDGTNRTYKGYLTDQGQTINKYSLLHNTVYRVIAMLDHPDNYLTIKTTPYPWEVAYSEIGQAVTDGDYQLQPYNGSDTGATTGIVQFPYIKNGEARDETSYASYNFSLTAPAGAVWTATLTNGLDFTFGSNGSVDGTQTVSKGIARKEPYEIKIGATKPWSGTSKSTYFYITVGGVKLKINPKQSNDARQFPGDNDTDILIRQTEYK</sequence>
<dbReference type="Proteomes" id="UP000260983">
    <property type="component" value="Unassembled WGS sequence"/>
</dbReference>
<dbReference type="PROSITE" id="PS51257">
    <property type="entry name" value="PROKAR_LIPOPROTEIN"/>
    <property type="match status" value="1"/>
</dbReference>
<gene>
    <name evidence="2" type="ORF">DXB65_17910</name>
</gene>
<dbReference type="RefSeq" id="WP_117725072.1">
    <property type="nucleotide sequence ID" value="NZ_QSUL01000013.1"/>
</dbReference>
<feature type="signal peptide" evidence="1">
    <location>
        <begin position="1"/>
        <end position="22"/>
    </location>
</feature>
<comment type="caution">
    <text evidence="2">The sequence shown here is derived from an EMBL/GenBank/DDBJ whole genome shotgun (WGS) entry which is preliminary data.</text>
</comment>
<protein>
    <submittedName>
        <fullName evidence="2">DUF4906 domain-containing protein</fullName>
    </submittedName>
</protein>
<organism evidence="2 3">
    <name type="scientific">Bacteroides oleiciplenus</name>
    <dbReference type="NCBI Taxonomy" id="626931"/>
    <lineage>
        <taxon>Bacteria</taxon>
        <taxon>Pseudomonadati</taxon>
        <taxon>Bacteroidota</taxon>
        <taxon>Bacteroidia</taxon>
        <taxon>Bacteroidales</taxon>
        <taxon>Bacteroidaceae</taxon>
        <taxon>Bacteroides</taxon>
    </lineage>
</organism>
<evidence type="ECO:0000313" key="3">
    <source>
        <dbReference type="Proteomes" id="UP000260983"/>
    </source>
</evidence>
<keyword evidence="1" id="KW-0732">Signal</keyword>
<dbReference type="Gene3D" id="2.60.40.2580">
    <property type="match status" value="1"/>
</dbReference>
<feature type="chain" id="PRO_5017590842" evidence="1">
    <location>
        <begin position="23"/>
        <end position="483"/>
    </location>
</feature>
<name>A0A3E5B4W6_9BACE</name>
<accession>A0A3E5B4W6</accession>
<evidence type="ECO:0000313" key="2">
    <source>
        <dbReference type="EMBL" id="RGN32641.1"/>
    </source>
</evidence>
<reference evidence="2 3" key="1">
    <citation type="submission" date="2018-08" db="EMBL/GenBank/DDBJ databases">
        <title>A genome reference for cultivated species of the human gut microbiota.</title>
        <authorList>
            <person name="Zou Y."/>
            <person name="Xue W."/>
            <person name="Luo G."/>
        </authorList>
    </citation>
    <scope>NUCLEOTIDE SEQUENCE [LARGE SCALE GENOMIC DNA]</scope>
    <source>
        <strain evidence="2 3">OM05-15BH</strain>
    </source>
</reference>